<evidence type="ECO:0000313" key="3">
    <source>
        <dbReference type="Proteomes" id="UP000267128"/>
    </source>
</evidence>
<reference evidence="2 3" key="1">
    <citation type="submission" date="2018-11" db="EMBL/GenBank/DDBJ databases">
        <authorList>
            <person name="Li F."/>
        </authorList>
    </citation>
    <scope>NUCLEOTIDE SEQUENCE [LARGE SCALE GENOMIC DNA]</scope>
    <source>
        <strain evidence="2 3">Gsoil 097</strain>
    </source>
</reference>
<feature type="transmembrane region" description="Helical" evidence="1">
    <location>
        <begin position="45"/>
        <end position="72"/>
    </location>
</feature>
<dbReference type="OrthoDB" id="3790592at2"/>
<name>A0A3N0CG84_9ACTN</name>
<feature type="transmembrane region" description="Helical" evidence="1">
    <location>
        <begin position="17"/>
        <end position="38"/>
    </location>
</feature>
<dbReference type="RefSeq" id="WP_123227298.1">
    <property type="nucleotide sequence ID" value="NZ_RJSE01000007.1"/>
</dbReference>
<evidence type="ECO:0000313" key="2">
    <source>
        <dbReference type="EMBL" id="RNL62003.1"/>
    </source>
</evidence>
<keyword evidence="1" id="KW-1133">Transmembrane helix</keyword>
<comment type="caution">
    <text evidence="2">The sequence shown here is derived from an EMBL/GenBank/DDBJ whole genome shotgun (WGS) entry which is preliminary data.</text>
</comment>
<organism evidence="2 3">
    <name type="scientific">Nocardioides marmoriginsengisoli</name>
    <dbReference type="NCBI Taxonomy" id="661483"/>
    <lineage>
        <taxon>Bacteria</taxon>
        <taxon>Bacillati</taxon>
        <taxon>Actinomycetota</taxon>
        <taxon>Actinomycetes</taxon>
        <taxon>Propionibacteriales</taxon>
        <taxon>Nocardioidaceae</taxon>
        <taxon>Nocardioides</taxon>
    </lineage>
</organism>
<sequence length="124" mass="12688">MPTQTQRPESLVDDPGIWFGIATGLVIVTFLIAGLSGFGAVGTGAAVLLVGGLAAVRLPGLIALALGIVVWAFYTGFTENSLGQLTFAAGDLVRLAGFAVATVAIAQLVRSLHDTGTVREVRHG</sequence>
<proteinExistence type="predicted"/>
<feature type="transmembrane region" description="Helical" evidence="1">
    <location>
        <begin position="92"/>
        <end position="109"/>
    </location>
</feature>
<accession>A0A3N0CG84</accession>
<keyword evidence="3" id="KW-1185">Reference proteome</keyword>
<dbReference type="Proteomes" id="UP000267128">
    <property type="component" value="Unassembled WGS sequence"/>
</dbReference>
<dbReference type="AlphaFoldDB" id="A0A3N0CG84"/>
<evidence type="ECO:0000256" key="1">
    <source>
        <dbReference type="SAM" id="Phobius"/>
    </source>
</evidence>
<keyword evidence="1" id="KW-0472">Membrane</keyword>
<protein>
    <submittedName>
        <fullName evidence="2">Uncharacterized protein</fullName>
    </submittedName>
</protein>
<dbReference type="EMBL" id="RJSE01000007">
    <property type="protein sequence ID" value="RNL62003.1"/>
    <property type="molecule type" value="Genomic_DNA"/>
</dbReference>
<keyword evidence="1" id="KW-0812">Transmembrane</keyword>
<gene>
    <name evidence="2" type="ORF">EFK50_09245</name>
</gene>